<evidence type="ECO:0000256" key="8">
    <source>
        <dbReference type="PIRSR" id="PIRSR600223-1"/>
    </source>
</evidence>
<dbReference type="InterPro" id="IPR052064">
    <property type="entry name" value="Mito_IMP1_subunit"/>
</dbReference>
<comment type="similarity">
    <text evidence="7">Belongs to the peptidase S26 family. IMP1 subfamily.</text>
</comment>
<dbReference type="InterPro" id="IPR000223">
    <property type="entry name" value="Pept_S26A_signal_pept_1"/>
</dbReference>
<keyword evidence="3 9" id="KW-0999">Mitochondrion inner membrane</keyword>
<accession>A0ABD3TXX7</accession>
<dbReference type="EC" id="3.4.21.-" evidence="9"/>
<evidence type="ECO:0000259" key="10">
    <source>
        <dbReference type="Pfam" id="PF10502"/>
    </source>
</evidence>
<dbReference type="GO" id="GO:0008233">
    <property type="term" value="F:peptidase activity"/>
    <property type="evidence" value="ECO:0007669"/>
    <property type="project" value="UniProtKB-KW"/>
</dbReference>
<feature type="active site" evidence="8">
    <location>
        <position position="83"/>
    </location>
</feature>
<feature type="active site" evidence="8">
    <location>
        <position position="40"/>
    </location>
</feature>
<organism evidence="11 12">
    <name type="scientific">Sinanodonta woodiana</name>
    <name type="common">Chinese pond mussel</name>
    <name type="synonym">Anodonta woodiana</name>
    <dbReference type="NCBI Taxonomy" id="1069815"/>
    <lineage>
        <taxon>Eukaryota</taxon>
        <taxon>Metazoa</taxon>
        <taxon>Spiralia</taxon>
        <taxon>Lophotrochozoa</taxon>
        <taxon>Mollusca</taxon>
        <taxon>Bivalvia</taxon>
        <taxon>Autobranchia</taxon>
        <taxon>Heteroconchia</taxon>
        <taxon>Palaeoheterodonta</taxon>
        <taxon>Unionida</taxon>
        <taxon>Unionoidea</taxon>
        <taxon>Unionidae</taxon>
        <taxon>Unioninae</taxon>
        <taxon>Sinanodonta</taxon>
    </lineage>
</organism>
<keyword evidence="12" id="KW-1185">Reference proteome</keyword>
<feature type="domain" description="Peptidase S26" evidence="10">
    <location>
        <begin position="100"/>
        <end position="142"/>
    </location>
</feature>
<dbReference type="Gene3D" id="2.10.109.10">
    <property type="entry name" value="Umud Fragment, subunit A"/>
    <property type="match status" value="1"/>
</dbReference>
<evidence type="ECO:0000256" key="9">
    <source>
        <dbReference type="RuleBase" id="RU362041"/>
    </source>
</evidence>
<keyword evidence="6" id="KW-0472">Membrane</keyword>
<evidence type="ECO:0000256" key="7">
    <source>
        <dbReference type="ARBA" id="ARBA00038445"/>
    </source>
</evidence>
<comment type="subcellular location">
    <subcellularLocation>
        <location evidence="1 9">Mitochondrion inner membrane</location>
    </subcellularLocation>
</comment>
<dbReference type="PANTHER" id="PTHR12383">
    <property type="entry name" value="PROTEASE FAMILY S26 MITOCHONDRIAL INNER MEMBRANE PROTEASE-RELATED"/>
    <property type="match status" value="1"/>
</dbReference>
<evidence type="ECO:0000256" key="6">
    <source>
        <dbReference type="ARBA" id="ARBA00023136"/>
    </source>
</evidence>
<protein>
    <recommendedName>
        <fullName evidence="9">Mitochondrial inner membrane protease subunit</fullName>
        <ecNumber evidence="9">3.4.21.-</ecNumber>
    </recommendedName>
</protein>
<dbReference type="PANTHER" id="PTHR12383:SF16">
    <property type="entry name" value="MITOCHONDRIAL INNER MEMBRANE PROTEASE SUBUNIT 1"/>
    <property type="match status" value="1"/>
</dbReference>
<keyword evidence="4 9" id="KW-0378">Hydrolase</keyword>
<dbReference type="SUPFAM" id="SSF51306">
    <property type="entry name" value="LexA/Signal peptidase"/>
    <property type="match status" value="1"/>
</dbReference>
<keyword evidence="9" id="KW-0645">Protease</keyword>
<evidence type="ECO:0000256" key="5">
    <source>
        <dbReference type="ARBA" id="ARBA00023128"/>
    </source>
</evidence>
<evidence type="ECO:0000313" key="12">
    <source>
        <dbReference type="Proteomes" id="UP001634394"/>
    </source>
</evidence>
<dbReference type="InterPro" id="IPR036286">
    <property type="entry name" value="LexA/Signal_pep-like_sf"/>
</dbReference>
<evidence type="ECO:0000313" key="11">
    <source>
        <dbReference type="EMBL" id="KAL3841396.1"/>
    </source>
</evidence>
<feature type="domain" description="Peptidase S26" evidence="10">
    <location>
        <begin position="18"/>
        <end position="98"/>
    </location>
</feature>
<comment type="caution">
    <text evidence="11">The sequence shown here is derived from an EMBL/GenBank/DDBJ whole genome shotgun (WGS) entry which is preliminary data.</text>
</comment>
<proteinExistence type="inferred from homology"/>
<dbReference type="Proteomes" id="UP001634394">
    <property type="component" value="Unassembled WGS sequence"/>
</dbReference>
<dbReference type="Pfam" id="PF10502">
    <property type="entry name" value="Peptidase_S26"/>
    <property type="match status" value="2"/>
</dbReference>
<dbReference type="EMBL" id="JBJQND010000017">
    <property type="protein sequence ID" value="KAL3841396.1"/>
    <property type="molecule type" value="Genomic_DNA"/>
</dbReference>
<dbReference type="InterPro" id="IPR019533">
    <property type="entry name" value="Peptidase_S26"/>
</dbReference>
<gene>
    <name evidence="11" type="ORF">ACJMK2_019548</name>
</gene>
<dbReference type="GO" id="GO:0005743">
    <property type="term" value="C:mitochondrial inner membrane"/>
    <property type="evidence" value="ECO:0007669"/>
    <property type="project" value="UniProtKB-SubCell"/>
</dbReference>
<name>A0ABD3TXX7_SINWO</name>
<dbReference type="GO" id="GO:0006508">
    <property type="term" value="P:proteolysis"/>
    <property type="evidence" value="ECO:0007669"/>
    <property type="project" value="UniProtKB-KW"/>
</dbReference>
<keyword evidence="5 9" id="KW-0496">Mitochondrion</keyword>
<evidence type="ECO:0000256" key="1">
    <source>
        <dbReference type="ARBA" id="ARBA00004273"/>
    </source>
</evidence>
<comment type="subunit">
    <text evidence="2">Heterodimer of 2 subunits, IMMPL1 and IMMPL2.</text>
</comment>
<dbReference type="NCBIfam" id="TIGR02227">
    <property type="entry name" value="sigpep_I_bact"/>
    <property type="match status" value="1"/>
</dbReference>
<sequence length="156" mass="18331">MFKNIFVRSCVICGKIAQYYCIIHCTFEYVFDFILCSGPSMEPTLFSNDLVITEHISRNRKTIQKGDVVICLNPRKPGDLICKRVLAFEGDRVYVDDKNKYEWIPRGHVWLEGDNKENSIDSREYGPVPYALLRSRVVWKIWPMQHMGWMRYPGDC</sequence>
<evidence type="ECO:0000256" key="3">
    <source>
        <dbReference type="ARBA" id="ARBA00022792"/>
    </source>
</evidence>
<dbReference type="AlphaFoldDB" id="A0ABD3TXX7"/>
<evidence type="ECO:0000256" key="2">
    <source>
        <dbReference type="ARBA" id="ARBA00011805"/>
    </source>
</evidence>
<dbReference type="PRINTS" id="PR00727">
    <property type="entry name" value="LEADERPTASE"/>
</dbReference>
<reference evidence="11 12" key="1">
    <citation type="submission" date="2024-11" db="EMBL/GenBank/DDBJ databases">
        <title>Chromosome-level genome assembly of the freshwater bivalve Anodonta woodiana.</title>
        <authorList>
            <person name="Chen X."/>
        </authorList>
    </citation>
    <scope>NUCLEOTIDE SEQUENCE [LARGE SCALE GENOMIC DNA]</scope>
    <source>
        <strain evidence="11">MN2024</strain>
        <tissue evidence="11">Gills</tissue>
    </source>
</reference>
<dbReference type="CDD" id="cd06530">
    <property type="entry name" value="S26_SPase_I"/>
    <property type="match status" value="1"/>
</dbReference>
<evidence type="ECO:0000256" key="4">
    <source>
        <dbReference type="ARBA" id="ARBA00022801"/>
    </source>
</evidence>